<dbReference type="RefSeq" id="WP_158959052.1">
    <property type="nucleotide sequence ID" value="NZ_CP046917.1"/>
</dbReference>
<organism evidence="1 2">
    <name type="scientific">Paraburkholderia acidisoli</name>
    <dbReference type="NCBI Taxonomy" id="2571748"/>
    <lineage>
        <taxon>Bacteria</taxon>
        <taxon>Pseudomonadati</taxon>
        <taxon>Pseudomonadota</taxon>
        <taxon>Betaproteobacteria</taxon>
        <taxon>Burkholderiales</taxon>
        <taxon>Burkholderiaceae</taxon>
        <taxon>Paraburkholderia</taxon>
    </lineage>
</organism>
<dbReference type="OrthoDB" id="9102970at2"/>
<sequence>MKTRSPLQLCAPMVIFALACALSVSTCVLAFVWMTIGVCCLGYRRLDEFPAVGMPRAWRQGLRGACLHFYHLAWWPWYMRNEMRQLFSRIQGSIFARRTQTGEPEVSGENDRTDQQ</sequence>
<keyword evidence="1" id="KW-0614">Plasmid</keyword>
<evidence type="ECO:0000313" key="2">
    <source>
        <dbReference type="Proteomes" id="UP000433577"/>
    </source>
</evidence>
<gene>
    <name evidence="1" type="ORF">FAZ98_35240</name>
</gene>
<geneLocation type="plasmid" evidence="1 2">
    <name>p1</name>
</geneLocation>
<dbReference type="EMBL" id="CP046917">
    <property type="protein sequence ID" value="QGZ67084.1"/>
    <property type="molecule type" value="Genomic_DNA"/>
</dbReference>
<evidence type="ECO:0000313" key="1">
    <source>
        <dbReference type="EMBL" id="QGZ67084.1"/>
    </source>
</evidence>
<proteinExistence type="predicted"/>
<protein>
    <submittedName>
        <fullName evidence="1">Uncharacterized protein</fullName>
    </submittedName>
</protein>
<keyword evidence="2" id="KW-1185">Reference proteome</keyword>
<accession>A0A7Z2GT45</accession>
<dbReference type="PROSITE" id="PS51257">
    <property type="entry name" value="PROKAR_LIPOPROTEIN"/>
    <property type="match status" value="1"/>
</dbReference>
<dbReference type="KEGG" id="pacs:FAZ98_35240"/>
<name>A0A7Z2GT45_9BURK</name>
<dbReference type="Proteomes" id="UP000433577">
    <property type="component" value="Plasmid p1"/>
</dbReference>
<dbReference type="AlphaFoldDB" id="A0A7Z2GT45"/>
<reference evidence="1 2" key="1">
    <citation type="submission" date="2019-12" db="EMBL/GenBank/DDBJ databases">
        <title>Paraburkholderia acidiphila 7Q-K02 sp. nov and Paraburkholderia acidisoli DHF22 sp. nov., two strains isolated from forest soil.</title>
        <authorList>
            <person name="Gao Z."/>
            <person name="Qiu L."/>
        </authorList>
    </citation>
    <scope>NUCLEOTIDE SEQUENCE [LARGE SCALE GENOMIC DNA]</scope>
    <source>
        <strain evidence="1 2">DHF22</strain>
        <plasmid evidence="1 2">p1</plasmid>
    </source>
</reference>